<evidence type="ECO:0000313" key="2">
    <source>
        <dbReference type="Proteomes" id="UP000799538"/>
    </source>
</evidence>
<proteinExistence type="predicted"/>
<dbReference type="EMBL" id="ML992510">
    <property type="protein sequence ID" value="KAF2221609.1"/>
    <property type="molecule type" value="Genomic_DNA"/>
</dbReference>
<dbReference type="AlphaFoldDB" id="A0A6A6G7Q3"/>
<gene>
    <name evidence="1" type="ORF">BDZ85DRAFT_265692</name>
</gene>
<name>A0A6A6G7Q3_9PEZI</name>
<protein>
    <submittedName>
        <fullName evidence="1">Uncharacterized protein</fullName>
    </submittedName>
</protein>
<dbReference type="Proteomes" id="UP000799538">
    <property type="component" value="Unassembled WGS sequence"/>
</dbReference>
<sequence length="122" mass="14234">MTRWRWRRSMMTRWGRVRAFMTWRRRWWWWGWATAAWRWWVRTTTRGTTMHWQVHPWSTPLAKGTCPIVGELIRLSGTATASATSAATTVSAFSRVDAGTNVVVDDIPEVCPFEGCLLIVIH</sequence>
<organism evidence="1 2">
    <name type="scientific">Elsinoe ampelina</name>
    <dbReference type="NCBI Taxonomy" id="302913"/>
    <lineage>
        <taxon>Eukaryota</taxon>
        <taxon>Fungi</taxon>
        <taxon>Dikarya</taxon>
        <taxon>Ascomycota</taxon>
        <taxon>Pezizomycotina</taxon>
        <taxon>Dothideomycetes</taxon>
        <taxon>Dothideomycetidae</taxon>
        <taxon>Myriangiales</taxon>
        <taxon>Elsinoaceae</taxon>
        <taxon>Elsinoe</taxon>
    </lineage>
</organism>
<feature type="non-terminal residue" evidence="1">
    <location>
        <position position="122"/>
    </location>
</feature>
<accession>A0A6A6G7Q3</accession>
<evidence type="ECO:0000313" key="1">
    <source>
        <dbReference type="EMBL" id="KAF2221609.1"/>
    </source>
</evidence>
<keyword evidence="2" id="KW-1185">Reference proteome</keyword>
<reference evidence="2" key="1">
    <citation type="journal article" date="2020" name="Stud. Mycol.">
        <title>101 Dothideomycetes genomes: A test case for predicting lifestyles and emergence of pathogens.</title>
        <authorList>
            <person name="Haridas S."/>
            <person name="Albert R."/>
            <person name="Binder M."/>
            <person name="Bloem J."/>
            <person name="LaButti K."/>
            <person name="Salamov A."/>
            <person name="Andreopoulos B."/>
            <person name="Baker S."/>
            <person name="Barry K."/>
            <person name="Bills G."/>
            <person name="Bluhm B."/>
            <person name="Cannon C."/>
            <person name="Castanera R."/>
            <person name="Culley D."/>
            <person name="Daum C."/>
            <person name="Ezra D."/>
            <person name="Gonzalez J."/>
            <person name="Henrissat B."/>
            <person name="Kuo A."/>
            <person name="Liang C."/>
            <person name="Lipzen A."/>
            <person name="Lutzoni F."/>
            <person name="Magnuson J."/>
            <person name="Mondo S."/>
            <person name="Nolan M."/>
            <person name="Ohm R."/>
            <person name="Pangilinan J."/>
            <person name="Park H.-J."/>
            <person name="Ramirez L."/>
            <person name="Alfaro M."/>
            <person name="Sun H."/>
            <person name="Tritt A."/>
            <person name="Yoshinaga Y."/>
            <person name="Zwiers L.-H."/>
            <person name="Turgeon B."/>
            <person name="Goodwin S."/>
            <person name="Spatafora J."/>
            <person name="Crous P."/>
            <person name="Grigoriev I."/>
        </authorList>
    </citation>
    <scope>NUCLEOTIDE SEQUENCE [LARGE SCALE GENOMIC DNA]</scope>
    <source>
        <strain evidence="2">CECT 20119</strain>
    </source>
</reference>